<name>A0A8S5MQ90_9VIRU</name>
<protein>
    <submittedName>
        <fullName evidence="1">Uncharacterized protein</fullName>
    </submittedName>
</protein>
<reference evidence="1" key="1">
    <citation type="journal article" date="2021" name="Proc. Natl. Acad. Sci. U.S.A.">
        <title>A Catalog of Tens of Thousands of Viruses from Human Metagenomes Reveals Hidden Associations with Chronic Diseases.</title>
        <authorList>
            <person name="Tisza M.J."/>
            <person name="Buck C.B."/>
        </authorList>
    </citation>
    <scope>NUCLEOTIDE SEQUENCE</scope>
    <source>
        <strain evidence="1">Ct0sl4</strain>
    </source>
</reference>
<organism evidence="1">
    <name type="scientific">virus sp. ct0sl4</name>
    <dbReference type="NCBI Taxonomy" id="2826788"/>
    <lineage>
        <taxon>Viruses</taxon>
    </lineage>
</organism>
<dbReference type="EMBL" id="BK014956">
    <property type="protein sequence ID" value="DAD84247.1"/>
    <property type="molecule type" value="Genomic_DNA"/>
</dbReference>
<proteinExistence type="predicted"/>
<sequence>MAYQYRKYKIALGLDSGKTQGLRTGDIVRRQYFNGKDEIYSLMCVLDYGVDKVKVETEGGEVTKDQPWFIGLLLDGDAPQSGEILDFARVTSLFDTQRSGALYLTATDDQSPFMDVIDGIGRNCSLSWPENGMTPGNPDSACQYVVDGLGASLSLSYQKTATDDVRKDILNRVVTIHKTAASSGFAGLRQDFYQYVANPNQVIISYKAKATSAFTGQVSLGYTSGTETDGTESIQYSTGWEYKVHVITVQNSGRHLRSFKIDLQNLGVGESLQISDFNIILLSSVANFGDASQIRVGKLDGVVDPVFGRLNGYGGYLQKLFASCSAHISGTLTAGDENGFAATFYAGKIHKNAFLNSLDVDFVSSVSISTTVVNPTGIGKVYKIDSPKTIRVQSSGWLGQHAGQKYCLSFWIYCKSQVQISVLQNNTPVGTIQVDTVETNAWRREKVVFEVIDGGGDDMLVKLSPTFTADPDDDSAAALMYFSAPQLESGEHVTQYQPTDATLNYTDTYGAWFNRGGIGGTIQNPLLNLNEDGSISSRSNSFRIDLDGSGHFAKGNIKWNEDGETELSDKVKLTWKNFSEEDKKELEAKSIKIIGQDTFSYMGDITTNEPVFYPDKITLELTEQNLQSSSSQRQWSYLKSGEYIDIEGENSKTLEILPDGAYWGNESTLTVKCTVTVNQRTYTDTITLKKQYSSGYTVEVVSEKGQVFKNGSCETVLHANVYYRGVLVDPVFVAENFNLLWKKYTLPDCENEDKDWWREKTDPEGNVTSPAIDKRVPDITLDYPITGSDLFVCELQIGEGFPYDLPIVFAQL</sequence>
<accession>A0A8S5MQ90</accession>
<evidence type="ECO:0000313" key="1">
    <source>
        <dbReference type="EMBL" id="DAD84247.1"/>
    </source>
</evidence>